<reference evidence="1 2" key="1">
    <citation type="journal article" date="2020" name="ISME J.">
        <title>Uncovering the hidden diversity of litter-decomposition mechanisms in mushroom-forming fungi.</title>
        <authorList>
            <person name="Floudas D."/>
            <person name="Bentzer J."/>
            <person name="Ahren D."/>
            <person name="Johansson T."/>
            <person name="Persson P."/>
            <person name="Tunlid A."/>
        </authorList>
    </citation>
    <scope>NUCLEOTIDE SEQUENCE [LARGE SCALE GENOMIC DNA]</scope>
    <source>
        <strain evidence="1 2">CBS 175.51</strain>
    </source>
</reference>
<proteinExistence type="predicted"/>
<dbReference type="Gene3D" id="3.30.450.30">
    <property type="entry name" value="Dynein light chain 2a, cytoplasmic"/>
    <property type="match status" value="1"/>
</dbReference>
<gene>
    <name evidence="1" type="ORF">D9611_005503</name>
</gene>
<accession>A0A8H5BHP4</accession>
<sequence length="161" mass="18033">MLVLSKLHNILERVLDFPDLHTAVLLTVPGELISYASDPARPKDEIRVVVGLASEVWQETREQGYGMVESEKFGRIVVLPIDDEADDRDDDSDNEFTDDRQPLMLLALNAVETVEWEELQEKGSMVAAHLGKPLGRFRDYLKVKPIQPALSALSPAPIRSN</sequence>
<protein>
    <submittedName>
        <fullName evidence="1">Uncharacterized protein</fullName>
    </submittedName>
</protein>
<organism evidence="1 2">
    <name type="scientific">Ephemerocybe angulata</name>
    <dbReference type="NCBI Taxonomy" id="980116"/>
    <lineage>
        <taxon>Eukaryota</taxon>
        <taxon>Fungi</taxon>
        <taxon>Dikarya</taxon>
        <taxon>Basidiomycota</taxon>
        <taxon>Agaricomycotina</taxon>
        <taxon>Agaricomycetes</taxon>
        <taxon>Agaricomycetidae</taxon>
        <taxon>Agaricales</taxon>
        <taxon>Agaricineae</taxon>
        <taxon>Psathyrellaceae</taxon>
        <taxon>Ephemerocybe</taxon>
    </lineage>
</organism>
<comment type="caution">
    <text evidence="1">The sequence shown here is derived from an EMBL/GenBank/DDBJ whole genome shotgun (WGS) entry which is preliminary data.</text>
</comment>
<evidence type="ECO:0000313" key="2">
    <source>
        <dbReference type="Proteomes" id="UP000541558"/>
    </source>
</evidence>
<dbReference type="OrthoDB" id="3201641at2759"/>
<dbReference type="SUPFAM" id="SSF103196">
    <property type="entry name" value="Roadblock/LC7 domain"/>
    <property type="match status" value="1"/>
</dbReference>
<dbReference type="AlphaFoldDB" id="A0A8H5BHP4"/>
<dbReference type="Proteomes" id="UP000541558">
    <property type="component" value="Unassembled WGS sequence"/>
</dbReference>
<name>A0A8H5BHP4_9AGAR</name>
<dbReference type="EMBL" id="JAACJK010000166">
    <property type="protein sequence ID" value="KAF5323460.1"/>
    <property type="molecule type" value="Genomic_DNA"/>
</dbReference>
<keyword evidence="2" id="KW-1185">Reference proteome</keyword>
<evidence type="ECO:0000313" key="1">
    <source>
        <dbReference type="EMBL" id="KAF5323460.1"/>
    </source>
</evidence>